<feature type="transmembrane region" description="Helical" evidence="3">
    <location>
        <begin position="288"/>
        <end position="308"/>
    </location>
</feature>
<feature type="domain" description="Ig-like" evidence="4">
    <location>
        <begin position="1"/>
        <end position="78"/>
    </location>
</feature>
<evidence type="ECO:0000256" key="1">
    <source>
        <dbReference type="ARBA" id="ARBA00022737"/>
    </source>
</evidence>
<dbReference type="InterPro" id="IPR003599">
    <property type="entry name" value="Ig_sub"/>
</dbReference>
<evidence type="ECO:0000313" key="6">
    <source>
        <dbReference type="EMBL" id="CAI8037269.1"/>
    </source>
</evidence>
<name>A0AA35WY79_GEOBA</name>
<dbReference type="InterPro" id="IPR036116">
    <property type="entry name" value="FN3_sf"/>
</dbReference>
<keyword evidence="3" id="KW-1133">Transmembrane helix</keyword>
<sequence>MMSGATVSLTCSISLPIDVTDASGIHWKGPGVSPIPVNSVTSGGMISSVLTFSQIESFQSGLYGCNFTLGGSISTSITVIVLDQVVFLPAVRPDATIISLSWIPASGVPVTTYNISYYNTNKKCFDDNKAMSVENHTLNSTLEELEEHTEYLVKVAVWHRGRVVGSNSTVVTTKPVAPSAGPSSVSVAGVTSSTITVMWGSVPCIHQNGDITGYSVQYRAVGSENKDTVETSETEITLLSLTPETDYEISVAAVNTEGTGVSTNTSATTSAERATSISSSAVAAPTSGAVIGVLLLILLVTVLLIVFIRYRSGSGDIHTSTNEAYGKVGGGQREEGYELVDISHGEPSSSSS</sequence>
<keyword evidence="3" id="KW-0812">Transmembrane</keyword>
<dbReference type="SMART" id="SM00060">
    <property type="entry name" value="FN3"/>
    <property type="match status" value="2"/>
</dbReference>
<dbReference type="PROSITE" id="PS50853">
    <property type="entry name" value="FN3"/>
    <property type="match status" value="2"/>
</dbReference>
<accession>A0AA35WY79</accession>
<dbReference type="EMBL" id="CASHTH010002919">
    <property type="protein sequence ID" value="CAI8037269.1"/>
    <property type="molecule type" value="Genomic_DNA"/>
</dbReference>
<organism evidence="6 7">
    <name type="scientific">Geodia barretti</name>
    <name type="common">Barrett's horny sponge</name>
    <dbReference type="NCBI Taxonomy" id="519541"/>
    <lineage>
        <taxon>Eukaryota</taxon>
        <taxon>Metazoa</taxon>
        <taxon>Porifera</taxon>
        <taxon>Demospongiae</taxon>
        <taxon>Heteroscleromorpha</taxon>
        <taxon>Tetractinellida</taxon>
        <taxon>Astrophorina</taxon>
        <taxon>Geodiidae</taxon>
        <taxon>Geodia</taxon>
    </lineage>
</organism>
<evidence type="ECO:0000256" key="3">
    <source>
        <dbReference type="SAM" id="Phobius"/>
    </source>
</evidence>
<dbReference type="Pfam" id="PF00041">
    <property type="entry name" value="fn3"/>
    <property type="match status" value="2"/>
</dbReference>
<evidence type="ECO:0000259" key="4">
    <source>
        <dbReference type="PROSITE" id="PS50835"/>
    </source>
</evidence>
<dbReference type="InterPro" id="IPR003961">
    <property type="entry name" value="FN3_dom"/>
</dbReference>
<protein>
    <submittedName>
        <fullName evidence="6">Receptor-type tyrosine-protein phosphatase S</fullName>
    </submittedName>
</protein>
<dbReference type="PANTHER" id="PTHR26391:SF18">
    <property type="entry name" value="PROTEIN KINASE RECEPTOR TIE-1, PUTATIVE-RELATED"/>
    <property type="match status" value="1"/>
</dbReference>
<dbReference type="SUPFAM" id="SSF49265">
    <property type="entry name" value="Fibronectin type III"/>
    <property type="match status" value="1"/>
</dbReference>
<dbReference type="Proteomes" id="UP001174909">
    <property type="component" value="Unassembled WGS sequence"/>
</dbReference>
<gene>
    <name evidence="6" type="ORF">GBAR_LOCUS20832</name>
</gene>
<feature type="domain" description="Fibronectin type-III" evidence="5">
    <location>
        <begin position="84"/>
        <end position="179"/>
    </location>
</feature>
<dbReference type="AlphaFoldDB" id="A0AA35WY79"/>
<dbReference type="FunFam" id="2.60.40.10:FF:000028">
    <property type="entry name" value="Neuronal cell adhesion molecule"/>
    <property type="match status" value="1"/>
</dbReference>
<dbReference type="PRINTS" id="PR00014">
    <property type="entry name" value="FNTYPEIII"/>
</dbReference>
<dbReference type="Gene3D" id="2.60.40.10">
    <property type="entry name" value="Immunoglobulins"/>
    <property type="match status" value="3"/>
</dbReference>
<proteinExistence type="predicted"/>
<keyword evidence="6" id="KW-0675">Receptor</keyword>
<feature type="compositionally biased region" description="Basic and acidic residues" evidence="2">
    <location>
        <begin position="332"/>
        <end position="344"/>
    </location>
</feature>
<feature type="domain" description="Fibronectin type-III" evidence="5">
    <location>
        <begin position="181"/>
        <end position="273"/>
    </location>
</feature>
<keyword evidence="1" id="KW-0677">Repeat</keyword>
<feature type="region of interest" description="Disordered" evidence="2">
    <location>
        <begin position="319"/>
        <end position="352"/>
    </location>
</feature>
<dbReference type="PROSITE" id="PS50835">
    <property type="entry name" value="IG_LIKE"/>
    <property type="match status" value="1"/>
</dbReference>
<dbReference type="PANTHER" id="PTHR26391">
    <property type="entry name" value="INACTIVE TYROSINE-PROTEIN KINASE 7"/>
    <property type="match status" value="1"/>
</dbReference>
<evidence type="ECO:0000313" key="7">
    <source>
        <dbReference type="Proteomes" id="UP001174909"/>
    </source>
</evidence>
<keyword evidence="7" id="KW-1185">Reference proteome</keyword>
<keyword evidence="3" id="KW-0472">Membrane</keyword>
<dbReference type="InterPro" id="IPR013783">
    <property type="entry name" value="Ig-like_fold"/>
</dbReference>
<dbReference type="InterPro" id="IPR007110">
    <property type="entry name" value="Ig-like_dom"/>
</dbReference>
<evidence type="ECO:0000259" key="5">
    <source>
        <dbReference type="PROSITE" id="PS50853"/>
    </source>
</evidence>
<reference evidence="6" key="1">
    <citation type="submission" date="2023-03" db="EMBL/GenBank/DDBJ databases">
        <authorList>
            <person name="Steffen K."/>
            <person name="Cardenas P."/>
        </authorList>
    </citation>
    <scope>NUCLEOTIDE SEQUENCE</scope>
</reference>
<dbReference type="CDD" id="cd00063">
    <property type="entry name" value="FN3"/>
    <property type="match status" value="1"/>
</dbReference>
<comment type="caution">
    <text evidence="6">The sequence shown here is derived from an EMBL/GenBank/DDBJ whole genome shotgun (WGS) entry which is preliminary data.</text>
</comment>
<dbReference type="SMART" id="SM00409">
    <property type="entry name" value="IG"/>
    <property type="match status" value="1"/>
</dbReference>
<evidence type="ECO:0000256" key="2">
    <source>
        <dbReference type="SAM" id="MobiDB-lite"/>
    </source>
</evidence>